<evidence type="ECO:0000313" key="2">
    <source>
        <dbReference type="EMBL" id="CDW84697.1"/>
    </source>
</evidence>
<sequence length="772" mass="88617">MKKSQSLENIGLQNTQQKNPKSRNTLQKQQTYSGQEEQAKLTFGNQASNPKEDKAKIATIKLNNYIKQVKNILEDTQSQQTLTKQSSIQSSIVQSNAVMQIDNSRNQGKLGKFNSIFTQSQNINSHLKQFHMVMQDQLTSYQIDQQSAKSLSKVNSFANQNEIQSILMNPMMQESNTYMNRIGDISRSNSRNKIQTNQKQNCNIMPIGNGYQAGINTLFSPLQNIQNTDHQLLWKLETSATKPQLFKNYDVVSLVSYNSSRDHSMSKVGLSQFSNNDHSKFVQNSNNQRYSKNHIFFDNHHQQSNTQRQRANLVKGHQILKSHLNDTSNAQNISYFCKDTYDDELSHKSLDATTNSTNTIVKSNFISYQNIAGMNSTSNFKLIKNQQQSRKEVDESVCSLVLETDENLNEVNFRQPYTSDVDQMRSILEKAPAVKRQSQKYNIENKISNNNGTQTQRVIDNLQIEDCCLIQSINKDTLSSKIKCLLSNQNSSKNNASRNQQIGNSKQTLHARTHEDSIKPTSSEKQLQSETKVISSYHHIKVKLEQIKQKQNKIGKQQRQISVISYDLNKQQQQYDYPRQIPLSSQNQIIDNISSSSDESTPYQQKNFLNAIQTQSGSQNNTLISILRNGSSNQSIERTFNHSDMNKQNISSLNNLTNPNDHSYSKLALALTSNTTREERPMAYQDYLAHHQKDSDSNLQPSENSQFQFTPKFYRMPLKQKNDLIFKRCTNVIQNNKERKDKDDLLTPEIPICNRTTRMNNQLLFRSKSIYE</sequence>
<keyword evidence="3" id="KW-1185">Reference proteome</keyword>
<dbReference type="InParanoid" id="A0A078ATX7"/>
<gene>
    <name evidence="2" type="primary">Contig8717.g9303</name>
    <name evidence="2" type="ORF">STYLEM_13763</name>
</gene>
<evidence type="ECO:0000313" key="3">
    <source>
        <dbReference type="Proteomes" id="UP000039865"/>
    </source>
</evidence>
<feature type="compositionally biased region" description="Polar residues" evidence="1">
    <location>
        <begin position="519"/>
        <end position="528"/>
    </location>
</feature>
<dbReference type="AlphaFoldDB" id="A0A078ATX7"/>
<name>A0A078ATX7_STYLE</name>
<reference evidence="2 3" key="1">
    <citation type="submission" date="2014-06" db="EMBL/GenBank/DDBJ databases">
        <authorList>
            <person name="Swart Estienne"/>
        </authorList>
    </citation>
    <scope>NUCLEOTIDE SEQUENCE [LARGE SCALE GENOMIC DNA]</scope>
    <source>
        <strain evidence="2 3">130c</strain>
    </source>
</reference>
<feature type="compositionally biased region" description="Polar residues" evidence="1">
    <location>
        <begin position="1"/>
        <end position="36"/>
    </location>
</feature>
<dbReference type="Proteomes" id="UP000039865">
    <property type="component" value="Unassembled WGS sequence"/>
</dbReference>
<evidence type="ECO:0000256" key="1">
    <source>
        <dbReference type="SAM" id="MobiDB-lite"/>
    </source>
</evidence>
<dbReference type="EMBL" id="CCKQ01013072">
    <property type="protein sequence ID" value="CDW84697.1"/>
    <property type="molecule type" value="Genomic_DNA"/>
</dbReference>
<proteinExistence type="predicted"/>
<feature type="compositionally biased region" description="Polar residues" evidence="1">
    <location>
        <begin position="490"/>
        <end position="510"/>
    </location>
</feature>
<organism evidence="2 3">
    <name type="scientific">Stylonychia lemnae</name>
    <name type="common">Ciliate</name>
    <dbReference type="NCBI Taxonomy" id="5949"/>
    <lineage>
        <taxon>Eukaryota</taxon>
        <taxon>Sar</taxon>
        <taxon>Alveolata</taxon>
        <taxon>Ciliophora</taxon>
        <taxon>Intramacronucleata</taxon>
        <taxon>Spirotrichea</taxon>
        <taxon>Stichotrichia</taxon>
        <taxon>Sporadotrichida</taxon>
        <taxon>Oxytrichidae</taxon>
        <taxon>Stylonychinae</taxon>
        <taxon>Stylonychia</taxon>
    </lineage>
</organism>
<accession>A0A078ATX7</accession>
<dbReference type="OMA" id="LHARTHE"/>
<protein>
    <submittedName>
        <fullName evidence="2">Uncharacterized protein</fullName>
    </submittedName>
</protein>
<feature type="region of interest" description="Disordered" evidence="1">
    <location>
        <begin position="490"/>
        <end position="528"/>
    </location>
</feature>
<feature type="region of interest" description="Disordered" evidence="1">
    <location>
        <begin position="1"/>
        <end position="50"/>
    </location>
</feature>